<sequence length="150" mass="16656">MAKFVVLCLGLLAAALSVKALTKEELDHIKEATLMHFNECNKDFNVSEEDIKAAETQKNMDKIDACLIGCMMKRSHLLDGEGKFDTEKAIELSKSFMKSEDDQKKFAEVVAECAKVNDEPVSDGANGCERSKMVLVCLAKHKAEFVPARR</sequence>
<evidence type="ECO:0000313" key="3">
    <source>
        <dbReference type="Proteomes" id="UP001153292"/>
    </source>
</evidence>
<dbReference type="CDD" id="cd23992">
    <property type="entry name" value="PBP_GOBP"/>
    <property type="match status" value="1"/>
</dbReference>
<dbReference type="InterPro" id="IPR036728">
    <property type="entry name" value="PBP_GOBP_sf"/>
</dbReference>
<proteinExistence type="predicted"/>
<dbReference type="Pfam" id="PF01395">
    <property type="entry name" value="PBP_GOBP"/>
    <property type="match status" value="1"/>
</dbReference>
<gene>
    <name evidence="2" type="ORF">CHILSU_LOCUS3197</name>
</gene>
<name>A0ABN8AX49_CHISP</name>
<accession>A0ABN8AX49</accession>
<reference evidence="2" key="1">
    <citation type="submission" date="2021-12" db="EMBL/GenBank/DDBJ databases">
        <authorList>
            <person name="King R."/>
        </authorList>
    </citation>
    <scope>NUCLEOTIDE SEQUENCE</scope>
</reference>
<dbReference type="EMBL" id="OU963909">
    <property type="protein sequence ID" value="CAH0400016.1"/>
    <property type="molecule type" value="Genomic_DNA"/>
</dbReference>
<dbReference type="InterPro" id="IPR006170">
    <property type="entry name" value="PBP/GOBP"/>
</dbReference>
<dbReference type="Proteomes" id="UP001153292">
    <property type="component" value="Chromosome 16"/>
</dbReference>
<feature type="signal peptide" evidence="1">
    <location>
        <begin position="1"/>
        <end position="20"/>
    </location>
</feature>
<protein>
    <submittedName>
        <fullName evidence="2">Uncharacterized protein</fullName>
    </submittedName>
</protein>
<keyword evidence="1" id="KW-0732">Signal</keyword>
<dbReference type="Gene3D" id="1.10.238.20">
    <property type="entry name" value="Pheromone/general odorant binding protein domain"/>
    <property type="match status" value="1"/>
</dbReference>
<evidence type="ECO:0000256" key="1">
    <source>
        <dbReference type="SAM" id="SignalP"/>
    </source>
</evidence>
<dbReference type="SMART" id="SM00708">
    <property type="entry name" value="PhBP"/>
    <property type="match status" value="1"/>
</dbReference>
<organism evidence="2 3">
    <name type="scientific">Chilo suppressalis</name>
    <name type="common">Asiatic rice borer moth</name>
    <dbReference type="NCBI Taxonomy" id="168631"/>
    <lineage>
        <taxon>Eukaryota</taxon>
        <taxon>Metazoa</taxon>
        <taxon>Ecdysozoa</taxon>
        <taxon>Arthropoda</taxon>
        <taxon>Hexapoda</taxon>
        <taxon>Insecta</taxon>
        <taxon>Pterygota</taxon>
        <taxon>Neoptera</taxon>
        <taxon>Endopterygota</taxon>
        <taxon>Lepidoptera</taxon>
        <taxon>Glossata</taxon>
        <taxon>Ditrysia</taxon>
        <taxon>Pyraloidea</taxon>
        <taxon>Crambidae</taxon>
        <taxon>Crambinae</taxon>
        <taxon>Chilo</taxon>
    </lineage>
</organism>
<dbReference type="SUPFAM" id="SSF47565">
    <property type="entry name" value="Insect pheromone/odorant-binding proteins"/>
    <property type="match status" value="1"/>
</dbReference>
<keyword evidence="3" id="KW-1185">Reference proteome</keyword>
<evidence type="ECO:0000313" key="2">
    <source>
        <dbReference type="EMBL" id="CAH0400016.1"/>
    </source>
</evidence>
<feature type="chain" id="PRO_5047042631" evidence="1">
    <location>
        <begin position="21"/>
        <end position="150"/>
    </location>
</feature>